<dbReference type="RefSeq" id="WP_093319522.1">
    <property type="nucleotide sequence ID" value="NZ_FOHV01000011.1"/>
</dbReference>
<dbReference type="AlphaFoldDB" id="A0A1I0CJN1"/>
<accession>A0A1I0CJN1</accession>
<dbReference type="Pfam" id="PF06804">
    <property type="entry name" value="Lipoprotein_18"/>
    <property type="match status" value="1"/>
</dbReference>
<sequence>MNKASLKILSIAASVLVITGCSKDTSFTKEVRGPDDYLYVTSPKELNIPPSIALPPQNGDFEIALPAKDGNLGRDIDITPPNVGLTSVEDQEQTKFAQDELSSGLYQESITVSSGTDETSLPIVLLNTNFSQAWGILTTNLSQLGFEILEQNQTNGSMKVEYKGLSSSELQSLGAVEFLLPEGVYLIQVGDLNTQTSIQLRNEKNTYLTQSQNDALSELLQKIVNN</sequence>
<reference evidence="2" key="1">
    <citation type="submission" date="2016-10" db="EMBL/GenBank/DDBJ databases">
        <authorList>
            <person name="Varghese N."/>
            <person name="Submissions S."/>
        </authorList>
    </citation>
    <scope>NUCLEOTIDE SEQUENCE [LARGE SCALE GENOMIC DNA]</scope>
    <source>
        <strain evidence="2">DSM 18579</strain>
    </source>
</reference>
<dbReference type="EMBL" id="FOHV01000011">
    <property type="protein sequence ID" value="SET19379.1"/>
    <property type="molecule type" value="Genomic_DNA"/>
</dbReference>
<evidence type="ECO:0000313" key="2">
    <source>
        <dbReference type="Proteomes" id="UP000242642"/>
    </source>
</evidence>
<proteinExistence type="predicted"/>
<evidence type="ECO:0000313" key="1">
    <source>
        <dbReference type="EMBL" id="SET19379.1"/>
    </source>
</evidence>
<dbReference type="Gene3D" id="3.30.310.170">
    <property type="entry name" value="Outer membrane protein assembly factor BamC"/>
    <property type="match status" value="1"/>
</dbReference>
<dbReference type="STRING" id="1123402.SAMN02583745_01627"/>
<dbReference type="InterPro" id="IPR042268">
    <property type="entry name" value="BamC_C"/>
</dbReference>
<keyword evidence="2" id="KW-1185">Reference proteome</keyword>
<keyword evidence="1" id="KW-0449">Lipoprotein</keyword>
<dbReference type="OrthoDB" id="5686855at2"/>
<dbReference type="PROSITE" id="PS51257">
    <property type="entry name" value="PROKAR_LIPOPROTEIN"/>
    <property type="match status" value="1"/>
</dbReference>
<gene>
    <name evidence="1" type="ORF">SAMN02583745_01627</name>
</gene>
<protein>
    <submittedName>
        <fullName evidence="1">NlpB/DapX lipoprotein</fullName>
    </submittedName>
</protein>
<name>A0A1I0CJN1_9GAMM</name>
<dbReference type="InterPro" id="IPR010653">
    <property type="entry name" value="NlpB/DapX"/>
</dbReference>
<dbReference type="Proteomes" id="UP000242642">
    <property type="component" value="Unassembled WGS sequence"/>
</dbReference>
<organism evidence="1 2">
    <name type="scientific">Thorsellia anophelis DSM 18579</name>
    <dbReference type="NCBI Taxonomy" id="1123402"/>
    <lineage>
        <taxon>Bacteria</taxon>
        <taxon>Pseudomonadati</taxon>
        <taxon>Pseudomonadota</taxon>
        <taxon>Gammaproteobacteria</taxon>
        <taxon>Enterobacterales</taxon>
        <taxon>Thorselliaceae</taxon>
        <taxon>Thorsellia</taxon>
    </lineage>
</organism>